<dbReference type="EMBL" id="JSVA01000014">
    <property type="protein sequence ID" value="KOF02364.1"/>
    <property type="molecule type" value="Genomic_DNA"/>
</dbReference>
<dbReference type="PANTHER" id="PTHR38471:SF2">
    <property type="entry name" value="FOUR HELIX BUNDLE PROTEIN"/>
    <property type="match status" value="1"/>
</dbReference>
<reference evidence="2" key="1">
    <citation type="submission" date="2014-11" db="EMBL/GenBank/DDBJ databases">
        <title>Genome sequencing of Roseivirga sp. D-25.</title>
        <authorList>
            <person name="Selvaratnam C."/>
            <person name="Thevarajoo S."/>
            <person name="Goh K.M."/>
            <person name="Eee R."/>
            <person name="Chan K.-G."/>
            <person name="Chong C.S."/>
        </authorList>
    </citation>
    <scope>NUCLEOTIDE SEQUENCE [LARGE SCALE GENOMIC DNA]</scope>
    <source>
        <strain evidence="2">D-25</strain>
    </source>
</reference>
<dbReference type="NCBIfam" id="TIGR02436">
    <property type="entry name" value="four helix bundle protein"/>
    <property type="match status" value="1"/>
</dbReference>
<accession>A0A0L8AIZ3</accession>
<organism evidence="1 2">
    <name type="scientific">Roseivirga seohaensis subsp. aquiponti</name>
    <dbReference type="NCBI Taxonomy" id="1566026"/>
    <lineage>
        <taxon>Bacteria</taxon>
        <taxon>Pseudomonadati</taxon>
        <taxon>Bacteroidota</taxon>
        <taxon>Cytophagia</taxon>
        <taxon>Cytophagales</taxon>
        <taxon>Roseivirgaceae</taxon>
        <taxon>Roseivirga</taxon>
    </lineage>
</organism>
<keyword evidence="2" id="KW-1185">Reference proteome</keyword>
<dbReference type="Proteomes" id="UP000036908">
    <property type="component" value="Unassembled WGS sequence"/>
</dbReference>
<evidence type="ECO:0000313" key="2">
    <source>
        <dbReference type="Proteomes" id="UP000036908"/>
    </source>
</evidence>
<dbReference type="PANTHER" id="PTHR38471">
    <property type="entry name" value="FOUR HELIX BUNDLE PROTEIN"/>
    <property type="match status" value="1"/>
</dbReference>
<dbReference type="AlphaFoldDB" id="A0A0L8AIZ3"/>
<dbReference type="RefSeq" id="WP_071426784.1">
    <property type="nucleotide sequence ID" value="NZ_JSVA01000014.1"/>
</dbReference>
<proteinExistence type="predicted"/>
<dbReference type="SUPFAM" id="SSF158446">
    <property type="entry name" value="IVS-encoded protein-like"/>
    <property type="match status" value="1"/>
</dbReference>
<name>A0A0L8AIZ3_9BACT</name>
<protein>
    <recommendedName>
        <fullName evidence="3">Four helix bundle protein</fullName>
    </recommendedName>
</protein>
<sequence length="124" mass="14464">MAKVTRFEDLRCWQLARKLTHRVYVMSNQGELAKDFDTRSQFKRAGLSIINNIAEGFGRFSPKDFIKFLDYASASCTEVKSMTYLMLDLEYFPSEDIENVQKQIEEAKASILAFIKYLRNKESQ</sequence>
<dbReference type="Pfam" id="PF05635">
    <property type="entry name" value="23S_rRNA_IVP"/>
    <property type="match status" value="1"/>
</dbReference>
<comment type="caution">
    <text evidence="1">The sequence shown here is derived from an EMBL/GenBank/DDBJ whole genome shotgun (WGS) entry which is preliminary data.</text>
</comment>
<dbReference type="InterPro" id="IPR012657">
    <property type="entry name" value="23S_rRNA-intervening_sequence"/>
</dbReference>
<dbReference type="InterPro" id="IPR036583">
    <property type="entry name" value="23S_rRNA_IVS_sf"/>
</dbReference>
<evidence type="ECO:0000313" key="1">
    <source>
        <dbReference type="EMBL" id="KOF02364.1"/>
    </source>
</evidence>
<dbReference type="CDD" id="cd16377">
    <property type="entry name" value="23S_rRNA_IVP_like"/>
    <property type="match status" value="1"/>
</dbReference>
<dbReference type="Gene3D" id="1.20.1440.60">
    <property type="entry name" value="23S rRNA-intervening sequence"/>
    <property type="match status" value="1"/>
</dbReference>
<evidence type="ECO:0008006" key="3">
    <source>
        <dbReference type="Google" id="ProtNLM"/>
    </source>
</evidence>
<dbReference type="PATRIC" id="fig|1566026.4.peg.901"/>
<gene>
    <name evidence="1" type="ORF">OB69_13015</name>
</gene>